<organism evidence="2 3">
    <name type="scientific">Mycena alexandri</name>
    <dbReference type="NCBI Taxonomy" id="1745969"/>
    <lineage>
        <taxon>Eukaryota</taxon>
        <taxon>Fungi</taxon>
        <taxon>Dikarya</taxon>
        <taxon>Basidiomycota</taxon>
        <taxon>Agaricomycotina</taxon>
        <taxon>Agaricomycetes</taxon>
        <taxon>Agaricomycetidae</taxon>
        <taxon>Agaricales</taxon>
        <taxon>Marasmiineae</taxon>
        <taxon>Mycenaceae</taxon>
        <taxon>Mycena</taxon>
    </lineage>
</organism>
<protein>
    <submittedName>
        <fullName evidence="2">Uncharacterized protein</fullName>
    </submittedName>
</protein>
<proteinExistence type="predicted"/>
<dbReference type="PANTHER" id="PTHR38116">
    <property type="entry name" value="CHROMOSOME 7, WHOLE GENOME SHOTGUN SEQUENCE"/>
    <property type="match status" value="1"/>
</dbReference>
<name>A0AAD6SUQ1_9AGAR</name>
<accession>A0AAD6SUQ1</accession>
<dbReference type="AlphaFoldDB" id="A0AAD6SUQ1"/>
<reference evidence="2" key="1">
    <citation type="submission" date="2023-03" db="EMBL/GenBank/DDBJ databases">
        <title>Massive genome expansion in bonnet fungi (Mycena s.s.) driven by repeated elements and novel gene families across ecological guilds.</title>
        <authorList>
            <consortium name="Lawrence Berkeley National Laboratory"/>
            <person name="Harder C.B."/>
            <person name="Miyauchi S."/>
            <person name="Viragh M."/>
            <person name="Kuo A."/>
            <person name="Thoen E."/>
            <person name="Andreopoulos B."/>
            <person name="Lu D."/>
            <person name="Skrede I."/>
            <person name="Drula E."/>
            <person name="Henrissat B."/>
            <person name="Morin E."/>
            <person name="Kohler A."/>
            <person name="Barry K."/>
            <person name="LaButti K."/>
            <person name="Morin E."/>
            <person name="Salamov A."/>
            <person name="Lipzen A."/>
            <person name="Mereny Z."/>
            <person name="Hegedus B."/>
            <person name="Baldrian P."/>
            <person name="Stursova M."/>
            <person name="Weitz H."/>
            <person name="Taylor A."/>
            <person name="Grigoriev I.V."/>
            <person name="Nagy L.G."/>
            <person name="Martin F."/>
            <person name="Kauserud H."/>
        </authorList>
    </citation>
    <scope>NUCLEOTIDE SEQUENCE</scope>
    <source>
        <strain evidence="2">CBHHK200</strain>
    </source>
</reference>
<evidence type="ECO:0000313" key="2">
    <source>
        <dbReference type="EMBL" id="KAJ7033431.1"/>
    </source>
</evidence>
<dbReference type="Proteomes" id="UP001218188">
    <property type="component" value="Unassembled WGS sequence"/>
</dbReference>
<dbReference type="InterPro" id="IPR021833">
    <property type="entry name" value="DUF3425"/>
</dbReference>
<evidence type="ECO:0000313" key="3">
    <source>
        <dbReference type="Proteomes" id="UP001218188"/>
    </source>
</evidence>
<sequence length="223" mass="24743">MPDLLPETELPVSQLELFLGPQDPDDWHAVSDAKKRKQIQDRLAQRARRRRLKEAAGTPAKASSSSDSPSSSGCRRANTPGNDLIQTHSSSPTLAVNIDARHLSAGSGSITMYTALFQNGLILGLTCGTVFPAKSRPQPPNVPDSLQPTAVQLMHIHPPWIDRFPFPRMRDNMVTLGVIDEEVFLQYIFSSPTFEIKPGYASWDPAGWVVQKEFVENWGFLFC</sequence>
<dbReference type="Pfam" id="PF11905">
    <property type="entry name" value="DUF3425"/>
    <property type="match status" value="1"/>
</dbReference>
<feature type="compositionally biased region" description="Low complexity" evidence="1">
    <location>
        <begin position="63"/>
        <end position="72"/>
    </location>
</feature>
<dbReference type="EMBL" id="JARJCM010000065">
    <property type="protein sequence ID" value="KAJ7033431.1"/>
    <property type="molecule type" value="Genomic_DNA"/>
</dbReference>
<feature type="compositionally biased region" description="Polar residues" evidence="1">
    <location>
        <begin position="79"/>
        <end position="90"/>
    </location>
</feature>
<feature type="region of interest" description="Disordered" evidence="1">
    <location>
        <begin position="26"/>
        <end position="90"/>
    </location>
</feature>
<keyword evidence="3" id="KW-1185">Reference proteome</keyword>
<dbReference type="PANTHER" id="PTHR38116:SF1">
    <property type="entry name" value="BZIP DOMAIN-CONTAINING PROTEIN"/>
    <property type="match status" value="1"/>
</dbReference>
<comment type="caution">
    <text evidence="2">The sequence shown here is derived from an EMBL/GenBank/DDBJ whole genome shotgun (WGS) entry which is preliminary data.</text>
</comment>
<evidence type="ECO:0000256" key="1">
    <source>
        <dbReference type="SAM" id="MobiDB-lite"/>
    </source>
</evidence>
<feature type="compositionally biased region" description="Basic and acidic residues" evidence="1">
    <location>
        <begin position="26"/>
        <end position="44"/>
    </location>
</feature>
<gene>
    <name evidence="2" type="ORF">C8F04DRAFT_1104711</name>
</gene>